<organism evidence="1 2">
    <name type="scientific">Coemansia aciculifera</name>
    <dbReference type="NCBI Taxonomy" id="417176"/>
    <lineage>
        <taxon>Eukaryota</taxon>
        <taxon>Fungi</taxon>
        <taxon>Fungi incertae sedis</taxon>
        <taxon>Zoopagomycota</taxon>
        <taxon>Kickxellomycotina</taxon>
        <taxon>Kickxellomycetes</taxon>
        <taxon>Kickxellales</taxon>
        <taxon>Kickxellaceae</taxon>
        <taxon>Coemansia</taxon>
    </lineage>
</organism>
<protein>
    <submittedName>
        <fullName evidence="1">Uncharacterized protein</fullName>
    </submittedName>
</protein>
<keyword evidence="2" id="KW-1185">Reference proteome</keyword>
<gene>
    <name evidence="1" type="ORF">IWW38_002010</name>
</gene>
<dbReference type="EMBL" id="JANBVB010000193">
    <property type="protein sequence ID" value="KAJ2896473.1"/>
    <property type="molecule type" value="Genomic_DNA"/>
</dbReference>
<name>A0ACC1M6E5_9FUNG</name>
<evidence type="ECO:0000313" key="1">
    <source>
        <dbReference type="EMBL" id="KAJ2896473.1"/>
    </source>
</evidence>
<evidence type="ECO:0000313" key="2">
    <source>
        <dbReference type="Proteomes" id="UP001139981"/>
    </source>
</evidence>
<reference evidence="1" key="1">
    <citation type="submission" date="2022-07" db="EMBL/GenBank/DDBJ databases">
        <title>Phylogenomic reconstructions and comparative analyses of Kickxellomycotina fungi.</title>
        <authorList>
            <person name="Reynolds N.K."/>
            <person name="Stajich J.E."/>
            <person name="Barry K."/>
            <person name="Grigoriev I.V."/>
            <person name="Crous P."/>
            <person name="Smith M.E."/>
        </authorList>
    </citation>
    <scope>NUCLEOTIDE SEQUENCE</scope>
    <source>
        <strain evidence="1">CBS 190363</strain>
    </source>
</reference>
<proteinExistence type="predicted"/>
<sequence length="139" mass="14899">MTIHSTRILGDLEFDPVSMAVGGDYIVVGGQRAELAVARLSDPSSSINVARSGGSINNFVALDQQPSASSGAASRRRFRDSAAFVEDGVTNLNIMNSQSAPRLLVCNNDRTVRLLSLPDLTLLTELKFPTAVNYGKQFV</sequence>
<accession>A0ACC1M6E5</accession>
<dbReference type="Proteomes" id="UP001139981">
    <property type="component" value="Unassembled WGS sequence"/>
</dbReference>
<comment type="caution">
    <text evidence="1">The sequence shown here is derived from an EMBL/GenBank/DDBJ whole genome shotgun (WGS) entry which is preliminary data.</text>
</comment>